<dbReference type="EMBL" id="DVMJ01000050">
    <property type="protein sequence ID" value="HIU13514.1"/>
    <property type="molecule type" value="Genomic_DNA"/>
</dbReference>
<reference evidence="1" key="2">
    <citation type="journal article" date="2021" name="PeerJ">
        <title>Extensive microbial diversity within the chicken gut microbiome revealed by metagenomics and culture.</title>
        <authorList>
            <person name="Gilroy R."/>
            <person name="Ravi A."/>
            <person name="Getino M."/>
            <person name="Pursley I."/>
            <person name="Horton D.L."/>
            <person name="Alikhan N.F."/>
            <person name="Baker D."/>
            <person name="Gharbi K."/>
            <person name="Hall N."/>
            <person name="Watson M."/>
            <person name="Adriaenssens E.M."/>
            <person name="Foster-Nyarko E."/>
            <person name="Jarju S."/>
            <person name="Secka A."/>
            <person name="Antonio M."/>
            <person name="Oren A."/>
            <person name="Chaudhuri R.R."/>
            <person name="La Ragione R."/>
            <person name="Hildebrand F."/>
            <person name="Pallen M.J."/>
        </authorList>
    </citation>
    <scope>NUCLEOTIDE SEQUENCE</scope>
    <source>
        <strain evidence="1">CHK195-11698</strain>
    </source>
</reference>
<comment type="caution">
    <text evidence="1">The sequence shown here is derived from an EMBL/GenBank/DDBJ whole genome shotgun (WGS) entry which is preliminary data.</text>
</comment>
<gene>
    <name evidence="1" type="ORF">IAD15_05535</name>
</gene>
<reference evidence="1" key="1">
    <citation type="submission" date="2020-10" db="EMBL/GenBank/DDBJ databases">
        <authorList>
            <person name="Gilroy R."/>
        </authorList>
    </citation>
    <scope>NUCLEOTIDE SEQUENCE</scope>
    <source>
        <strain evidence="1">CHK195-11698</strain>
    </source>
</reference>
<name>A0A9D1HQA7_9FIRM</name>
<dbReference type="AlphaFoldDB" id="A0A9D1HQA7"/>
<sequence length="198" mass="22629">MDTIQLSASGLVRMADLMAARYLDQDYVRLAGSHTQSDDALEAAGLIEEDFFGEVTLCPQANLLSPIFFGLFEAEYYLEVPGSYVHFKIHDSEQGAVRVDIQADQLTISPFEVGMLDHLLPEIKTPPHRLVLDEQTFMDRQPEGIIILKNSHVGGKGKLVEMVYDQGLVYRWRYGKIYSIGQYDLERLCKRILWEERE</sequence>
<evidence type="ECO:0000313" key="1">
    <source>
        <dbReference type="EMBL" id="HIU13514.1"/>
    </source>
</evidence>
<accession>A0A9D1HQA7</accession>
<evidence type="ECO:0000313" key="2">
    <source>
        <dbReference type="Proteomes" id="UP000824175"/>
    </source>
</evidence>
<organism evidence="1 2">
    <name type="scientific">Candidatus Fimiplasma intestinipullorum</name>
    <dbReference type="NCBI Taxonomy" id="2840825"/>
    <lineage>
        <taxon>Bacteria</taxon>
        <taxon>Bacillati</taxon>
        <taxon>Bacillota</taxon>
        <taxon>Clostridia</taxon>
        <taxon>Eubacteriales</taxon>
        <taxon>Candidatus Fimiplasma</taxon>
    </lineage>
</organism>
<dbReference type="Proteomes" id="UP000824175">
    <property type="component" value="Unassembled WGS sequence"/>
</dbReference>
<protein>
    <submittedName>
        <fullName evidence="1">Uncharacterized protein</fullName>
    </submittedName>
</protein>
<proteinExistence type="predicted"/>